<keyword evidence="4" id="KW-0732">Signal</keyword>
<accession>A0A6G5A3B9</accession>
<feature type="compositionally biased region" description="Basic and acidic residues" evidence="3">
    <location>
        <begin position="128"/>
        <end position="142"/>
    </location>
</feature>
<dbReference type="Pfam" id="PF07771">
    <property type="entry name" value="TSGP1"/>
    <property type="match status" value="1"/>
</dbReference>
<feature type="chain" id="PRO_5026240309" evidence="4">
    <location>
        <begin position="19"/>
        <end position="142"/>
    </location>
</feature>
<evidence type="ECO:0000256" key="4">
    <source>
        <dbReference type="SAM" id="SignalP"/>
    </source>
</evidence>
<feature type="region of interest" description="Disordered" evidence="3">
    <location>
        <begin position="89"/>
        <end position="142"/>
    </location>
</feature>
<evidence type="ECO:0000256" key="2">
    <source>
        <dbReference type="ARBA" id="ARBA00022525"/>
    </source>
</evidence>
<sequence>MSVLYILFAFGLLASGQATGEELCPNRTWNPETDEKWNRCLYYCSDGGNGWLTGYFPDGTSCYYDVGQENGTCYKGYCYWRLPDDAIIPSTTVSSPKVSKKEKPRREPPALNPRQPMARPLRNRKTKEKKEKEDEKKIRKRR</sequence>
<dbReference type="InterPro" id="IPR011694">
    <property type="entry name" value="Ixonnexin-like"/>
</dbReference>
<protein>
    <submittedName>
        <fullName evidence="5">Putative salivary secreted basic tail protein</fullName>
    </submittedName>
</protein>
<name>A0A6G5A3B9_RHIMP</name>
<comment type="subcellular location">
    <subcellularLocation>
        <location evidence="1">Secreted</location>
    </subcellularLocation>
</comment>
<keyword evidence="2" id="KW-0964">Secreted</keyword>
<dbReference type="AlphaFoldDB" id="A0A6G5A3B9"/>
<proteinExistence type="predicted"/>
<feature type="compositionally biased region" description="Basic and acidic residues" evidence="3">
    <location>
        <begin position="99"/>
        <end position="108"/>
    </location>
</feature>
<feature type="signal peptide" evidence="4">
    <location>
        <begin position="1"/>
        <end position="18"/>
    </location>
</feature>
<dbReference type="GO" id="GO:0005576">
    <property type="term" value="C:extracellular region"/>
    <property type="evidence" value="ECO:0007669"/>
    <property type="project" value="UniProtKB-SubCell"/>
</dbReference>
<organism evidence="5">
    <name type="scientific">Rhipicephalus microplus</name>
    <name type="common">Cattle tick</name>
    <name type="synonym">Boophilus microplus</name>
    <dbReference type="NCBI Taxonomy" id="6941"/>
    <lineage>
        <taxon>Eukaryota</taxon>
        <taxon>Metazoa</taxon>
        <taxon>Ecdysozoa</taxon>
        <taxon>Arthropoda</taxon>
        <taxon>Chelicerata</taxon>
        <taxon>Arachnida</taxon>
        <taxon>Acari</taxon>
        <taxon>Parasitiformes</taxon>
        <taxon>Ixodida</taxon>
        <taxon>Ixodoidea</taxon>
        <taxon>Ixodidae</taxon>
        <taxon>Rhipicephalinae</taxon>
        <taxon>Rhipicephalus</taxon>
        <taxon>Boophilus</taxon>
    </lineage>
</organism>
<reference evidence="5" key="1">
    <citation type="submission" date="2020-03" db="EMBL/GenBank/DDBJ databases">
        <title>A transcriptome and proteome of the tick Rhipicephalus microplus shaped by the genetic composition of its hosts and developmental stage.</title>
        <authorList>
            <person name="Garcia G.R."/>
            <person name="Ribeiro J.M.C."/>
            <person name="Maruyama S.R."/>
            <person name="Gardinasse L.G."/>
            <person name="Nelson K."/>
            <person name="Ferreira B.R."/>
            <person name="Andrade T.G."/>
            <person name="Santos I.K.F.M."/>
        </authorList>
    </citation>
    <scope>NUCLEOTIDE SEQUENCE</scope>
    <source>
        <strain evidence="5">NSGR</strain>
        <tissue evidence="5">Salivary glands</tissue>
    </source>
</reference>
<evidence type="ECO:0000256" key="1">
    <source>
        <dbReference type="ARBA" id="ARBA00004613"/>
    </source>
</evidence>
<dbReference type="EMBL" id="GIKN01003232">
    <property type="protein sequence ID" value="NIE45505.1"/>
    <property type="molecule type" value="Transcribed_RNA"/>
</dbReference>
<evidence type="ECO:0000313" key="5">
    <source>
        <dbReference type="EMBL" id="NIE45505.1"/>
    </source>
</evidence>
<evidence type="ECO:0000256" key="3">
    <source>
        <dbReference type="SAM" id="MobiDB-lite"/>
    </source>
</evidence>